<accession>A0ABR6U379</accession>
<feature type="domain" description="Carboxyltransferase" evidence="4">
    <location>
        <begin position="1"/>
        <end position="185"/>
    </location>
</feature>
<evidence type="ECO:0000259" key="4">
    <source>
        <dbReference type="SMART" id="SM00796"/>
    </source>
</evidence>
<keyword evidence="2 5" id="KW-0378">Hydrolase</keyword>
<evidence type="ECO:0000256" key="3">
    <source>
        <dbReference type="ARBA" id="ARBA00022840"/>
    </source>
</evidence>
<organism evidence="5 6">
    <name type="scientific">Nocardioides deserti</name>
    <dbReference type="NCBI Taxonomy" id="1588644"/>
    <lineage>
        <taxon>Bacteria</taxon>
        <taxon>Bacillati</taxon>
        <taxon>Actinomycetota</taxon>
        <taxon>Actinomycetes</taxon>
        <taxon>Propionibacteriales</taxon>
        <taxon>Nocardioidaceae</taxon>
        <taxon>Nocardioides</taxon>
    </lineage>
</organism>
<dbReference type="Gene3D" id="2.40.100.10">
    <property type="entry name" value="Cyclophilin-like"/>
    <property type="match status" value="1"/>
</dbReference>
<keyword evidence="1" id="KW-0547">Nucleotide-binding</keyword>
<name>A0ABR6U379_9ACTN</name>
<dbReference type="EMBL" id="JACMYC010000001">
    <property type="protein sequence ID" value="MBC2958864.1"/>
    <property type="molecule type" value="Genomic_DNA"/>
</dbReference>
<gene>
    <name evidence="5" type="ORF">H7344_00980</name>
</gene>
<keyword evidence="6" id="KW-1185">Reference proteome</keyword>
<keyword evidence="3" id="KW-0067">ATP-binding</keyword>
<evidence type="ECO:0000313" key="5">
    <source>
        <dbReference type="EMBL" id="MBC2958864.1"/>
    </source>
</evidence>
<dbReference type="RefSeq" id="WP_186344156.1">
    <property type="nucleotide sequence ID" value="NZ_BMMR01000001.1"/>
</dbReference>
<reference evidence="5 6" key="1">
    <citation type="submission" date="2020-08" db="EMBL/GenBank/DDBJ databases">
        <title>novel species in genus Nocardioides.</title>
        <authorList>
            <person name="Zhang G."/>
        </authorList>
    </citation>
    <scope>NUCLEOTIDE SEQUENCE [LARGE SCALE GENOMIC DNA]</scope>
    <source>
        <strain evidence="5 6">SC8A-24</strain>
    </source>
</reference>
<evidence type="ECO:0000256" key="1">
    <source>
        <dbReference type="ARBA" id="ARBA00022741"/>
    </source>
</evidence>
<dbReference type="GO" id="GO:0016787">
    <property type="term" value="F:hydrolase activity"/>
    <property type="evidence" value="ECO:0007669"/>
    <property type="project" value="UniProtKB-KW"/>
</dbReference>
<dbReference type="InterPro" id="IPR003833">
    <property type="entry name" value="CT_C_D"/>
</dbReference>
<dbReference type="SMART" id="SM00796">
    <property type="entry name" value="AHS1"/>
    <property type="match status" value="1"/>
</dbReference>
<evidence type="ECO:0000256" key="2">
    <source>
        <dbReference type="ARBA" id="ARBA00022801"/>
    </source>
</evidence>
<dbReference type="InterPro" id="IPR029000">
    <property type="entry name" value="Cyclophilin-like_dom_sf"/>
</dbReference>
<dbReference type="SUPFAM" id="SSF50891">
    <property type="entry name" value="Cyclophilin-like"/>
    <property type="match status" value="1"/>
</dbReference>
<dbReference type="Proteomes" id="UP000604001">
    <property type="component" value="Unassembled WGS sequence"/>
</dbReference>
<evidence type="ECO:0000313" key="6">
    <source>
        <dbReference type="Proteomes" id="UP000604001"/>
    </source>
</evidence>
<dbReference type="Gene3D" id="3.30.1360.40">
    <property type="match status" value="1"/>
</dbReference>
<dbReference type="InterPro" id="IPR010016">
    <property type="entry name" value="PxpB"/>
</dbReference>
<proteinExistence type="predicted"/>
<dbReference type="SUPFAM" id="SSF160467">
    <property type="entry name" value="PH0987 N-terminal domain-like"/>
    <property type="match status" value="1"/>
</dbReference>
<dbReference type="Pfam" id="PF02682">
    <property type="entry name" value="CT_C_D"/>
    <property type="match status" value="1"/>
</dbReference>
<protein>
    <submittedName>
        <fullName evidence="5">Allophanate hydrolase subunit 1</fullName>
    </submittedName>
</protein>
<dbReference type="PANTHER" id="PTHR34698:SF2">
    <property type="entry name" value="5-OXOPROLINASE SUBUNIT B"/>
    <property type="match status" value="1"/>
</dbReference>
<sequence length="196" mass="20579">MRTRPVGPSALLVEVAGPAEALALAAWVREQGLPVVDVVPAAETVLLDGADRTTVLAALRDWVPSAEPPDGDLVEVPVTYDGEDLDAVAEAWGVTTAEVVERHASLTFVSAFCGFAPGFAYLAGLPDELAVPRLDSPRPRVPAGSVALAGTWCGVYPTSSPGGWRIIGRTDVGLWDPRREPPALLPPGTRVRFVPA</sequence>
<comment type="caution">
    <text evidence="5">The sequence shown here is derived from an EMBL/GenBank/DDBJ whole genome shotgun (WGS) entry which is preliminary data.</text>
</comment>
<dbReference type="PANTHER" id="PTHR34698">
    <property type="entry name" value="5-OXOPROLINASE SUBUNIT B"/>
    <property type="match status" value="1"/>
</dbReference>